<gene>
    <name evidence="7" type="ORF">SAMN04487911_12620</name>
</gene>
<feature type="transmembrane region" description="Helical" evidence="5">
    <location>
        <begin position="290"/>
        <end position="312"/>
    </location>
</feature>
<dbReference type="EMBL" id="FQYX01000026">
    <property type="protein sequence ID" value="SHJ58908.1"/>
    <property type="molecule type" value="Genomic_DNA"/>
</dbReference>
<feature type="domain" description="Major facilitator superfamily (MFS) profile" evidence="6">
    <location>
        <begin position="7"/>
        <end position="379"/>
    </location>
</feature>
<dbReference type="CDD" id="cd17393">
    <property type="entry name" value="MFS_MosC_like"/>
    <property type="match status" value="1"/>
</dbReference>
<feature type="transmembrane region" description="Helical" evidence="5">
    <location>
        <begin position="42"/>
        <end position="65"/>
    </location>
</feature>
<sequence length="381" mass="42130">MELKVRQRFALSTYFFLSGFCFSTWAARIPTIKTFFDLNEAQLGNILLTLPICSMIGLPFSGWLVARYNSRMPLLISFLLFAISLIFIGYAKSTVALIAAIGSFAFCMRILNISMNTQAITLQKQYDKKINGAFHGIWSTGGIAGVSFSTLTLKMDIPMAQHLLMVAIITIVVSLLAFKFLLTNDKAPSGNKLILGKPDPFVFYLGLLVFFAAICEGGMYDWSGVYFKEIIKEDVFTLGYLIFMFFMALSRFLSDYLIDAIGMAKTYMASGILISIGIAIAIGFPYFWPAMFGFCLIGFGAASVFPMTFTLAGTSKKYSPGMAISIIATYGILGMFIGPPLIGYLAHAFNLQTSFIIFIFSGLMLIPVSKLFFIHQKSLEN</sequence>
<name>A0A1M6KIU5_9FLAO</name>
<dbReference type="GO" id="GO:0022857">
    <property type="term" value="F:transmembrane transporter activity"/>
    <property type="evidence" value="ECO:0007669"/>
    <property type="project" value="InterPro"/>
</dbReference>
<reference evidence="7 8" key="1">
    <citation type="submission" date="2016-11" db="EMBL/GenBank/DDBJ databases">
        <authorList>
            <person name="Jaros S."/>
            <person name="Januszkiewicz K."/>
            <person name="Wedrychowicz H."/>
        </authorList>
    </citation>
    <scope>NUCLEOTIDE SEQUENCE [LARGE SCALE GENOMIC DNA]</scope>
    <source>
        <strain evidence="7 8">CGMCC 1.8863</strain>
    </source>
</reference>
<feature type="transmembrane region" description="Helical" evidence="5">
    <location>
        <begin position="159"/>
        <end position="181"/>
    </location>
</feature>
<evidence type="ECO:0000256" key="5">
    <source>
        <dbReference type="SAM" id="Phobius"/>
    </source>
</evidence>
<feature type="transmembrane region" description="Helical" evidence="5">
    <location>
        <begin position="72"/>
        <end position="90"/>
    </location>
</feature>
<feature type="transmembrane region" description="Helical" evidence="5">
    <location>
        <begin position="355"/>
        <end position="373"/>
    </location>
</feature>
<keyword evidence="3 5" id="KW-1133">Transmembrane helix</keyword>
<feature type="transmembrane region" description="Helical" evidence="5">
    <location>
        <begin position="266"/>
        <end position="284"/>
    </location>
</feature>
<dbReference type="InterPro" id="IPR051788">
    <property type="entry name" value="MFS_Transporter"/>
</dbReference>
<evidence type="ECO:0000256" key="1">
    <source>
        <dbReference type="ARBA" id="ARBA00004141"/>
    </source>
</evidence>
<feature type="transmembrane region" description="Helical" evidence="5">
    <location>
        <begin position="324"/>
        <end position="349"/>
    </location>
</feature>
<dbReference type="PROSITE" id="PS50850">
    <property type="entry name" value="MFS"/>
    <property type="match status" value="1"/>
</dbReference>
<proteinExistence type="predicted"/>
<dbReference type="Pfam" id="PF07690">
    <property type="entry name" value="MFS_1"/>
    <property type="match status" value="1"/>
</dbReference>
<feature type="transmembrane region" description="Helical" evidence="5">
    <location>
        <begin position="133"/>
        <end position="153"/>
    </location>
</feature>
<keyword evidence="4 5" id="KW-0472">Membrane</keyword>
<dbReference type="STRING" id="558155.SAMN04487911_12620"/>
<feature type="transmembrane region" description="Helical" evidence="5">
    <location>
        <begin position="201"/>
        <end position="220"/>
    </location>
</feature>
<feature type="transmembrane region" description="Helical" evidence="5">
    <location>
        <begin position="96"/>
        <end position="112"/>
    </location>
</feature>
<evidence type="ECO:0000256" key="2">
    <source>
        <dbReference type="ARBA" id="ARBA00022692"/>
    </source>
</evidence>
<dbReference type="OrthoDB" id="9809599at2"/>
<evidence type="ECO:0000313" key="8">
    <source>
        <dbReference type="Proteomes" id="UP000184231"/>
    </source>
</evidence>
<evidence type="ECO:0000256" key="4">
    <source>
        <dbReference type="ARBA" id="ARBA00023136"/>
    </source>
</evidence>
<dbReference type="InterPro" id="IPR020846">
    <property type="entry name" value="MFS_dom"/>
</dbReference>
<dbReference type="InterPro" id="IPR036259">
    <property type="entry name" value="MFS_trans_sf"/>
</dbReference>
<feature type="transmembrane region" description="Helical" evidence="5">
    <location>
        <begin position="235"/>
        <end position="254"/>
    </location>
</feature>
<organism evidence="7 8">
    <name type="scientific">Arenibacter nanhaiticus</name>
    <dbReference type="NCBI Taxonomy" id="558155"/>
    <lineage>
        <taxon>Bacteria</taxon>
        <taxon>Pseudomonadati</taxon>
        <taxon>Bacteroidota</taxon>
        <taxon>Flavobacteriia</taxon>
        <taxon>Flavobacteriales</taxon>
        <taxon>Flavobacteriaceae</taxon>
        <taxon>Arenibacter</taxon>
    </lineage>
</organism>
<dbReference type="Gene3D" id="1.20.1250.20">
    <property type="entry name" value="MFS general substrate transporter like domains"/>
    <property type="match status" value="2"/>
</dbReference>
<evidence type="ECO:0000259" key="6">
    <source>
        <dbReference type="PROSITE" id="PS50850"/>
    </source>
</evidence>
<dbReference type="Proteomes" id="UP000184231">
    <property type="component" value="Unassembled WGS sequence"/>
</dbReference>
<dbReference type="InterPro" id="IPR011701">
    <property type="entry name" value="MFS"/>
</dbReference>
<dbReference type="RefSeq" id="WP_072765395.1">
    <property type="nucleotide sequence ID" value="NZ_FQYX01000026.1"/>
</dbReference>
<accession>A0A1M6KIU5</accession>
<evidence type="ECO:0000256" key="3">
    <source>
        <dbReference type="ARBA" id="ARBA00022989"/>
    </source>
</evidence>
<dbReference type="PANTHER" id="PTHR23514:SF13">
    <property type="entry name" value="INNER MEMBRANE PROTEIN YBJJ"/>
    <property type="match status" value="1"/>
</dbReference>
<dbReference type="AlphaFoldDB" id="A0A1M6KIU5"/>
<comment type="subcellular location">
    <subcellularLocation>
        <location evidence="1">Membrane</location>
        <topology evidence="1">Multi-pass membrane protein</topology>
    </subcellularLocation>
</comment>
<protein>
    <submittedName>
        <fullName evidence="7">Sugar phosphate permease</fullName>
    </submittedName>
</protein>
<keyword evidence="2 5" id="KW-0812">Transmembrane</keyword>
<evidence type="ECO:0000313" key="7">
    <source>
        <dbReference type="EMBL" id="SHJ58908.1"/>
    </source>
</evidence>
<dbReference type="GO" id="GO:0016020">
    <property type="term" value="C:membrane"/>
    <property type="evidence" value="ECO:0007669"/>
    <property type="project" value="UniProtKB-SubCell"/>
</dbReference>
<keyword evidence="8" id="KW-1185">Reference proteome</keyword>
<dbReference type="PANTHER" id="PTHR23514">
    <property type="entry name" value="BYPASS OF STOP CODON PROTEIN 6"/>
    <property type="match status" value="1"/>
</dbReference>
<dbReference type="SUPFAM" id="SSF103473">
    <property type="entry name" value="MFS general substrate transporter"/>
    <property type="match status" value="1"/>
</dbReference>